<sequence>MVRGAGPDAELPPGAVHDVNGVVVPALVRSWGADVAATVAVPDDRAATIDAIRAAQGDLLVVCGGLSMGPHDHVRPALEALGARQDLFRIALQPGKPTWLGALPSGTPVLGLPGNPASVFVTATLLVRAALDAALGRPPAEPLRGRLTAPTVGLPGRTAARRACVRVYPEGTLAVSILDGQASHLLGSLGQANALAIVPPGEEQRAGAVVDVVPLEPADGWAHAWGSVHDHPRT</sequence>
<dbReference type="Pfam" id="PF03454">
    <property type="entry name" value="MoeA_C"/>
    <property type="match status" value="1"/>
</dbReference>
<dbReference type="Gene3D" id="3.40.980.10">
    <property type="entry name" value="MoaB/Mog-like domain"/>
    <property type="match status" value="1"/>
</dbReference>
<proteinExistence type="predicted"/>
<protein>
    <submittedName>
        <fullName evidence="2">Unannotated protein</fullName>
    </submittedName>
</protein>
<dbReference type="InterPro" id="IPR038987">
    <property type="entry name" value="MoeA-like"/>
</dbReference>
<gene>
    <name evidence="2" type="ORF">UFOPK3564_04100</name>
</gene>
<evidence type="ECO:0000313" key="2">
    <source>
        <dbReference type="EMBL" id="CAB4961651.1"/>
    </source>
</evidence>
<dbReference type="PANTHER" id="PTHR10192:SF5">
    <property type="entry name" value="GEPHYRIN"/>
    <property type="match status" value="1"/>
</dbReference>
<dbReference type="GO" id="GO:0006777">
    <property type="term" value="P:Mo-molybdopterin cofactor biosynthetic process"/>
    <property type="evidence" value="ECO:0007669"/>
    <property type="project" value="TreeGrafter"/>
</dbReference>
<dbReference type="InterPro" id="IPR001453">
    <property type="entry name" value="MoaB/Mog_dom"/>
</dbReference>
<dbReference type="GO" id="GO:0005829">
    <property type="term" value="C:cytosol"/>
    <property type="evidence" value="ECO:0007669"/>
    <property type="project" value="TreeGrafter"/>
</dbReference>
<reference evidence="2" key="1">
    <citation type="submission" date="2020-05" db="EMBL/GenBank/DDBJ databases">
        <authorList>
            <person name="Chiriac C."/>
            <person name="Salcher M."/>
            <person name="Ghai R."/>
            <person name="Kavagutti S V."/>
        </authorList>
    </citation>
    <scope>NUCLEOTIDE SEQUENCE</scope>
</reference>
<feature type="domain" description="MoaB/Mog" evidence="1">
    <location>
        <begin position="2"/>
        <end position="133"/>
    </location>
</feature>
<dbReference type="SMART" id="SM00852">
    <property type="entry name" value="MoCF_biosynth"/>
    <property type="match status" value="1"/>
</dbReference>
<dbReference type="EMBL" id="CAFBMK010000499">
    <property type="protein sequence ID" value="CAB4961651.1"/>
    <property type="molecule type" value="Genomic_DNA"/>
</dbReference>
<dbReference type="Gene3D" id="2.40.340.10">
    <property type="entry name" value="MoeA, C-terminal, domain IV"/>
    <property type="match status" value="1"/>
</dbReference>
<accession>A0A6J7L0X5</accession>
<dbReference type="SUPFAM" id="SSF53218">
    <property type="entry name" value="Molybdenum cofactor biosynthesis proteins"/>
    <property type="match status" value="1"/>
</dbReference>
<evidence type="ECO:0000259" key="1">
    <source>
        <dbReference type="SMART" id="SM00852"/>
    </source>
</evidence>
<dbReference type="Pfam" id="PF00994">
    <property type="entry name" value="MoCF_biosynth"/>
    <property type="match status" value="1"/>
</dbReference>
<dbReference type="PANTHER" id="PTHR10192">
    <property type="entry name" value="MOLYBDOPTERIN BIOSYNTHESIS PROTEIN"/>
    <property type="match status" value="1"/>
</dbReference>
<dbReference type="InterPro" id="IPR036425">
    <property type="entry name" value="MoaB/Mog-like_dom_sf"/>
</dbReference>
<organism evidence="2">
    <name type="scientific">freshwater metagenome</name>
    <dbReference type="NCBI Taxonomy" id="449393"/>
    <lineage>
        <taxon>unclassified sequences</taxon>
        <taxon>metagenomes</taxon>
        <taxon>ecological metagenomes</taxon>
    </lineage>
</organism>
<dbReference type="SUPFAM" id="SSF63867">
    <property type="entry name" value="MoeA C-terminal domain-like"/>
    <property type="match status" value="1"/>
</dbReference>
<dbReference type="InterPro" id="IPR036688">
    <property type="entry name" value="MoeA_C_domain_IV_sf"/>
</dbReference>
<dbReference type="GO" id="GO:0061599">
    <property type="term" value="F:molybdopterin molybdotransferase activity"/>
    <property type="evidence" value="ECO:0007669"/>
    <property type="project" value="TreeGrafter"/>
</dbReference>
<name>A0A6J7L0X5_9ZZZZ</name>
<dbReference type="AlphaFoldDB" id="A0A6J7L0X5"/>
<dbReference type="InterPro" id="IPR005111">
    <property type="entry name" value="MoeA_C_domain_IV"/>
</dbReference>